<dbReference type="SMART" id="SM00184">
    <property type="entry name" value="RING"/>
    <property type="match status" value="2"/>
</dbReference>
<keyword evidence="23" id="KW-1185">Reference proteome</keyword>
<dbReference type="FunFam" id="3.30.40.10:FF:000110">
    <property type="entry name" value="E3 ubiquitin-protein ligase RNF34 isoform X1"/>
    <property type="match status" value="1"/>
</dbReference>
<dbReference type="InterPro" id="IPR013083">
    <property type="entry name" value="Znf_RING/FYVE/PHD"/>
</dbReference>
<organism evidence="21">
    <name type="scientific">Callorhinchus milii</name>
    <name type="common">Ghost shark</name>
    <dbReference type="NCBI Taxonomy" id="7868"/>
    <lineage>
        <taxon>Eukaryota</taxon>
        <taxon>Metazoa</taxon>
        <taxon>Chordata</taxon>
        <taxon>Craniata</taxon>
        <taxon>Vertebrata</taxon>
        <taxon>Chondrichthyes</taxon>
        <taxon>Holocephali</taxon>
        <taxon>Chimaeriformes</taxon>
        <taxon>Callorhinchidae</taxon>
        <taxon>Callorhinchus</taxon>
    </lineage>
</organism>
<evidence type="ECO:0000256" key="2">
    <source>
        <dbReference type="ARBA" id="ARBA00004202"/>
    </source>
</evidence>
<dbReference type="GO" id="GO:0005886">
    <property type="term" value="C:plasma membrane"/>
    <property type="evidence" value="ECO:0007669"/>
    <property type="project" value="UniProtKB-SubCell"/>
</dbReference>
<dbReference type="SUPFAM" id="SSF57903">
    <property type="entry name" value="FYVE/PHD zinc finger"/>
    <property type="match status" value="1"/>
</dbReference>
<dbReference type="SUPFAM" id="SSF57850">
    <property type="entry name" value="RING/U-box"/>
    <property type="match status" value="1"/>
</dbReference>
<evidence type="ECO:0000256" key="15">
    <source>
        <dbReference type="ARBA" id="ARBA00022833"/>
    </source>
</evidence>
<dbReference type="EC" id="2.3.2.27" evidence="5"/>
<keyword evidence="9" id="KW-0808">Transferase</keyword>
<keyword evidence="15" id="KW-0862">Zinc</keyword>
<evidence type="ECO:0000313" key="21">
    <source>
        <dbReference type="EMBL" id="AFP02592.1"/>
    </source>
</evidence>
<reference evidence="22" key="4">
    <citation type="submission" date="2025-05" db="UniProtKB">
        <authorList>
            <consortium name="Ensembl"/>
        </authorList>
    </citation>
    <scope>IDENTIFICATION</scope>
</reference>
<evidence type="ECO:0000256" key="18">
    <source>
        <dbReference type="PROSITE-ProRule" id="PRU00175"/>
    </source>
</evidence>
<evidence type="ECO:0000256" key="16">
    <source>
        <dbReference type="ARBA" id="ARBA00022843"/>
    </source>
</evidence>
<dbReference type="GO" id="GO:0061630">
    <property type="term" value="F:ubiquitin protein ligase activity"/>
    <property type="evidence" value="ECO:0007669"/>
    <property type="project" value="UniProtKB-EC"/>
</dbReference>
<keyword evidence="16" id="KW-0832">Ubl conjugation</keyword>
<dbReference type="Proteomes" id="UP000314986">
    <property type="component" value="Unassembled WGS sequence"/>
</dbReference>
<evidence type="ECO:0000256" key="13">
    <source>
        <dbReference type="ARBA" id="ARBA00022771"/>
    </source>
</evidence>
<protein>
    <recommendedName>
        <fullName evidence="5">RING-type E3 ubiquitin transferase</fullName>
        <ecNumber evidence="5">2.3.2.27</ecNumber>
    </recommendedName>
</protein>
<dbReference type="InterPro" id="IPR055111">
    <property type="entry name" value="RNF34_RFFL_HeH"/>
</dbReference>
<feature type="region of interest" description="Disordered" evidence="19">
    <location>
        <begin position="170"/>
        <end position="189"/>
    </location>
</feature>
<keyword evidence="17" id="KW-0472">Membrane</keyword>
<dbReference type="SUPFAM" id="SSF68906">
    <property type="entry name" value="SAP domain"/>
    <property type="match status" value="1"/>
</dbReference>
<dbReference type="GO" id="GO:0008270">
    <property type="term" value="F:zinc ion binding"/>
    <property type="evidence" value="ECO:0007669"/>
    <property type="project" value="UniProtKB-KW"/>
</dbReference>
<reference evidence="23" key="1">
    <citation type="journal article" date="2006" name="Science">
        <title>Ancient noncoding elements conserved in the human genome.</title>
        <authorList>
            <person name="Venkatesh B."/>
            <person name="Kirkness E.F."/>
            <person name="Loh Y.H."/>
            <person name="Halpern A.L."/>
            <person name="Lee A.P."/>
            <person name="Johnson J."/>
            <person name="Dandona N."/>
            <person name="Viswanathan L.D."/>
            <person name="Tay A."/>
            <person name="Venter J.C."/>
            <person name="Strausberg R.L."/>
            <person name="Brenner S."/>
        </authorList>
    </citation>
    <scope>NUCLEOTIDE SEQUENCE [LARGE SCALE GENOMIC DNA]</scope>
</reference>
<dbReference type="STRING" id="7868.ENSCMIP00000044548"/>
<evidence type="ECO:0000256" key="17">
    <source>
        <dbReference type="ARBA" id="ARBA00023136"/>
    </source>
</evidence>
<proteinExistence type="evidence at transcript level"/>
<evidence type="ECO:0000256" key="7">
    <source>
        <dbReference type="ARBA" id="ARBA00022490"/>
    </source>
</evidence>
<evidence type="ECO:0000256" key="5">
    <source>
        <dbReference type="ARBA" id="ARBA00012483"/>
    </source>
</evidence>
<dbReference type="Pfam" id="PF21272">
    <property type="entry name" value="FYVE_CARP1-2"/>
    <property type="match status" value="1"/>
</dbReference>
<dbReference type="GO" id="GO:0043161">
    <property type="term" value="P:proteasome-mediated ubiquitin-dependent protein catabolic process"/>
    <property type="evidence" value="ECO:0007669"/>
    <property type="project" value="TreeGrafter"/>
</dbReference>
<dbReference type="InterPro" id="IPR001841">
    <property type="entry name" value="Znf_RING"/>
</dbReference>
<dbReference type="InterPro" id="IPR049320">
    <property type="entry name" value="CARP1_2_FYVE"/>
</dbReference>
<evidence type="ECO:0000256" key="9">
    <source>
        <dbReference type="ARBA" id="ARBA00022679"/>
    </source>
</evidence>
<dbReference type="PANTHER" id="PTHR14879:SF2">
    <property type="entry name" value="E3 UBIQUITIN-PROTEIN LIGASE RIFIFYLIN"/>
    <property type="match status" value="1"/>
</dbReference>
<evidence type="ECO:0000256" key="14">
    <source>
        <dbReference type="ARBA" id="ARBA00022786"/>
    </source>
</evidence>
<keyword evidence="13 18" id="KW-0863">Zinc-finger</keyword>
<evidence type="ECO:0000313" key="23">
    <source>
        <dbReference type="Proteomes" id="UP000314986"/>
    </source>
</evidence>
<sequence length="356" mass="40167">MLASCCNWFCVDNQTMEEPEHNSRRQAYTNAGYNSYPSPSGVEHTCRACGARFENASRKHVCVDCKKNFCTTCSVQPENSPKMCHTCQRFRATDFQRDELMKLKVKDLRDYLQLHEISMEMCREKADLVELVLGQQPQSAPNSHVHFPIYRVNISEQHSFIPTAHAGTAASTSHVAPPPYAASLASQPEQPVDINQVNTEVAGESHNEPAAQIEDETESIDSEEVLVPGRHRASLSDLTCVEDIETLTVRQLKEILARNFVNYKGCCEKWELMERVTRLYREQKNLQNLVAESGTQRGTESSGVDQNICKICMDSPIDCVLLECGHMVTCTKCGKRMSECPICRQFVIRAVHVFRS</sequence>
<comment type="pathway">
    <text evidence="4">Protein modification; protein ubiquitination.</text>
</comment>
<evidence type="ECO:0000256" key="4">
    <source>
        <dbReference type="ARBA" id="ARBA00004906"/>
    </source>
</evidence>
<dbReference type="Gene3D" id="1.10.720.140">
    <property type="match status" value="1"/>
</dbReference>
<dbReference type="OMA" id="GSEQSCK"/>
<evidence type="ECO:0000256" key="6">
    <source>
        <dbReference type="ARBA" id="ARBA00022475"/>
    </source>
</evidence>
<dbReference type="InterPro" id="IPR057299">
    <property type="entry name" value="RNF34_RFFL_SAP"/>
</dbReference>
<keyword evidence="7" id="KW-0963">Cytoplasm</keyword>
<keyword evidence="6" id="KW-1003">Cell membrane</keyword>
<dbReference type="GO" id="GO:0006915">
    <property type="term" value="P:apoptotic process"/>
    <property type="evidence" value="ECO:0007669"/>
    <property type="project" value="UniProtKB-KW"/>
</dbReference>
<keyword evidence="12" id="KW-0677">Repeat</keyword>
<comment type="catalytic activity">
    <reaction evidence="1">
        <text>S-ubiquitinyl-[E2 ubiquitin-conjugating enzyme]-L-cysteine + [acceptor protein]-L-lysine = [E2 ubiquitin-conjugating enzyme]-L-cysteine + N(6)-ubiquitinyl-[acceptor protein]-L-lysine.</text>
        <dbReference type="EC" id="2.3.2.27"/>
    </reaction>
</comment>
<dbReference type="Ensembl" id="ENSCMIT00000045187.1">
    <property type="protein sequence ID" value="ENSCMIP00000044548.1"/>
    <property type="gene ID" value="ENSCMIG00000018422.1"/>
</dbReference>
<dbReference type="Pfam" id="PF23632">
    <property type="entry name" value="SAP_RNF34_RFFL"/>
    <property type="match status" value="1"/>
</dbReference>
<dbReference type="RefSeq" id="XP_007904349.1">
    <property type="nucleotide sequence ID" value="XM_007906158.2"/>
</dbReference>
<dbReference type="GO" id="GO:1902042">
    <property type="term" value="P:negative regulation of extrinsic apoptotic signaling pathway via death domain receptors"/>
    <property type="evidence" value="ECO:0007669"/>
    <property type="project" value="TreeGrafter"/>
</dbReference>
<comment type="subcellular location">
    <subcellularLocation>
        <location evidence="2">Cell membrane</location>
        <topology evidence="2">Peripheral membrane protein</topology>
    </subcellularLocation>
    <subcellularLocation>
        <location evidence="3">Cytoplasm</location>
        <location evidence="3">Cytosol</location>
    </subcellularLocation>
</comment>
<name>V9KUH1_CALMI</name>
<dbReference type="PANTHER" id="PTHR14879">
    <property type="entry name" value="CASPASE REGULATOR, RING FINGER DOMAIN-CONTAINING"/>
    <property type="match status" value="1"/>
</dbReference>
<dbReference type="RefSeq" id="XP_007904351.1">
    <property type="nucleotide sequence ID" value="XM_007906160.2"/>
</dbReference>
<dbReference type="Gene3D" id="3.30.40.10">
    <property type="entry name" value="Zinc/RING finger domain, C3HC4 (zinc finger)"/>
    <property type="match status" value="1"/>
</dbReference>
<dbReference type="OrthoDB" id="6339724at2759"/>
<feature type="domain" description="RING-type" evidence="20">
    <location>
        <begin position="309"/>
        <end position="344"/>
    </location>
</feature>
<dbReference type="AlphaFoldDB" id="V9KUH1"/>
<dbReference type="GO" id="GO:0070936">
    <property type="term" value="P:protein K48-linked ubiquitination"/>
    <property type="evidence" value="ECO:0007669"/>
    <property type="project" value="TreeGrafter"/>
</dbReference>
<accession>V9KUH1</accession>
<dbReference type="Gene3D" id="1.10.720.30">
    <property type="entry name" value="SAP domain"/>
    <property type="match status" value="1"/>
</dbReference>
<dbReference type="GeneID" id="103186898"/>
<evidence type="ECO:0000313" key="22">
    <source>
        <dbReference type="Ensembl" id="ENSCMIP00000044548.1"/>
    </source>
</evidence>
<dbReference type="KEGG" id="cmk:103186898"/>
<evidence type="ECO:0000256" key="1">
    <source>
        <dbReference type="ARBA" id="ARBA00000900"/>
    </source>
</evidence>
<evidence type="ECO:0000259" key="20">
    <source>
        <dbReference type="PROSITE" id="PS50089"/>
    </source>
</evidence>
<dbReference type="Pfam" id="PF22968">
    <property type="entry name" value="RNF34L-like_3rd"/>
    <property type="match status" value="1"/>
</dbReference>
<dbReference type="EMBL" id="JW870074">
    <property type="protein sequence ID" value="AFP02592.1"/>
    <property type="molecule type" value="mRNA"/>
</dbReference>
<keyword evidence="14" id="KW-0833">Ubl conjugation pathway</keyword>
<keyword evidence="10" id="KW-0053">Apoptosis</keyword>
<dbReference type="Pfam" id="PF13920">
    <property type="entry name" value="zf-C3HC4_3"/>
    <property type="match status" value="1"/>
</dbReference>
<reference evidence="21 23" key="3">
    <citation type="journal article" date="2014" name="Nature">
        <title>Elephant shark genome provides unique insights into gnathostome evolution.</title>
        <authorList>
            <consortium name="International Elephant Shark Genome Sequencing Consortium"/>
            <person name="Venkatesh B."/>
            <person name="Lee A.P."/>
            <person name="Ravi V."/>
            <person name="Maurya A.K."/>
            <person name="Lian M.M."/>
            <person name="Swann J.B."/>
            <person name="Ohta Y."/>
            <person name="Flajnik M.F."/>
            <person name="Sutoh Y."/>
            <person name="Kasahara M."/>
            <person name="Hoon S."/>
            <person name="Gangu V."/>
            <person name="Roy S.W."/>
            <person name="Irimia M."/>
            <person name="Korzh V."/>
            <person name="Kondrychyn I."/>
            <person name="Lim Z.W."/>
            <person name="Tay B.H."/>
            <person name="Tohari S."/>
            <person name="Kong K.W."/>
            <person name="Ho S."/>
            <person name="Lorente-Galdos B."/>
            <person name="Quilez J."/>
            <person name="Marques-Bonet T."/>
            <person name="Raney B.J."/>
            <person name="Ingham P.W."/>
            <person name="Tay A."/>
            <person name="Hillier L.W."/>
            <person name="Minx P."/>
            <person name="Boehm T."/>
            <person name="Wilson R.K."/>
            <person name="Brenner S."/>
            <person name="Warren W.C."/>
        </authorList>
    </citation>
    <scope>NUCLEOTIDE SEQUENCE</scope>
    <source>
        <tissue evidence="21">Liver</tissue>
    </source>
</reference>
<evidence type="ECO:0000256" key="3">
    <source>
        <dbReference type="ARBA" id="ARBA00004514"/>
    </source>
</evidence>
<keyword evidence="11" id="KW-0479">Metal-binding</keyword>
<dbReference type="GO" id="GO:0005829">
    <property type="term" value="C:cytosol"/>
    <property type="evidence" value="ECO:0007669"/>
    <property type="project" value="UniProtKB-SubCell"/>
</dbReference>
<dbReference type="InterPro" id="IPR051728">
    <property type="entry name" value="RING-FYVE_E3_ubiquitin-ligase"/>
</dbReference>
<evidence type="ECO:0000256" key="19">
    <source>
        <dbReference type="SAM" id="MobiDB-lite"/>
    </source>
</evidence>
<dbReference type="GeneTree" id="ENSGT00390000012719"/>
<reference evidence="23" key="2">
    <citation type="journal article" date="2007" name="PLoS Biol.">
        <title>Survey sequencing and comparative analysis of the elephant shark (Callorhinchus milii) genome.</title>
        <authorList>
            <person name="Venkatesh B."/>
            <person name="Kirkness E.F."/>
            <person name="Loh Y.H."/>
            <person name="Halpern A.L."/>
            <person name="Lee A.P."/>
            <person name="Johnson J."/>
            <person name="Dandona N."/>
            <person name="Viswanathan L.D."/>
            <person name="Tay A."/>
            <person name="Venter J.C."/>
            <person name="Strausberg R.L."/>
            <person name="Brenner S."/>
        </authorList>
    </citation>
    <scope>NUCLEOTIDE SEQUENCE [LARGE SCALE GENOMIC DNA]</scope>
</reference>
<dbReference type="InterPro" id="IPR036361">
    <property type="entry name" value="SAP_dom_sf"/>
</dbReference>
<dbReference type="PROSITE" id="PS50089">
    <property type="entry name" value="ZF_RING_2"/>
    <property type="match status" value="1"/>
</dbReference>
<evidence type="ECO:0000256" key="8">
    <source>
        <dbReference type="ARBA" id="ARBA00022553"/>
    </source>
</evidence>
<keyword evidence="8" id="KW-0597">Phosphoprotein</keyword>
<evidence type="ECO:0000256" key="10">
    <source>
        <dbReference type="ARBA" id="ARBA00022703"/>
    </source>
</evidence>
<gene>
    <name evidence="22" type="primary">LOC103186898</name>
</gene>
<evidence type="ECO:0000256" key="11">
    <source>
        <dbReference type="ARBA" id="ARBA00022723"/>
    </source>
</evidence>
<evidence type="ECO:0000256" key="12">
    <source>
        <dbReference type="ARBA" id="ARBA00022737"/>
    </source>
</evidence>
<dbReference type="InterPro" id="IPR011011">
    <property type="entry name" value="Znf_FYVE_PHD"/>
</dbReference>